<comment type="caution">
    <text evidence="11">The sequence shown here is derived from an EMBL/GenBank/DDBJ whole genome shotgun (WGS) entry which is preliminary data.</text>
</comment>
<name>A0A4S4N5E7_9RHOB</name>
<dbReference type="NCBIfam" id="TIGR02375">
    <property type="entry name" value="pseudoazurin"/>
    <property type="match status" value="1"/>
</dbReference>
<dbReference type="PRINTS" id="PR00156">
    <property type="entry name" value="COPPERBLUE"/>
</dbReference>
<sequence>MFKSMMMTAAFAMIASVASAETHEIHMLNKGEAGVMVFEPAFVKAAPGDVIQFVPTDKGHNVESIDGMLPDGVDSFKTKFNEAFELTVDAEGVYGIKCTPHYSMGMVAVIQVGDAVNLDAAAAVKQKGKAKARMADILAQVE</sequence>
<dbReference type="InterPro" id="IPR001235">
    <property type="entry name" value="Copper_blue_Plastocyanin"/>
</dbReference>
<feature type="domain" description="Blue (type 1) copper" evidence="10">
    <location>
        <begin position="26"/>
        <end position="112"/>
    </location>
</feature>
<feature type="chain" id="PRO_5020300111" description="Pseudoazurin" evidence="9">
    <location>
        <begin position="21"/>
        <end position="142"/>
    </location>
</feature>
<evidence type="ECO:0000256" key="4">
    <source>
        <dbReference type="ARBA" id="ARBA00022764"/>
    </source>
</evidence>
<keyword evidence="5" id="KW-0249">Electron transport</keyword>
<keyword evidence="6 8" id="KW-0186">Copper</keyword>
<evidence type="ECO:0000256" key="6">
    <source>
        <dbReference type="ARBA" id="ARBA00023008"/>
    </source>
</evidence>
<dbReference type="GO" id="GO:0009055">
    <property type="term" value="F:electron transfer activity"/>
    <property type="evidence" value="ECO:0007669"/>
    <property type="project" value="InterPro"/>
</dbReference>
<dbReference type="GO" id="GO:0005507">
    <property type="term" value="F:copper ion binding"/>
    <property type="evidence" value="ECO:0007669"/>
    <property type="project" value="UniProtKB-UniRule"/>
</dbReference>
<dbReference type="Proteomes" id="UP000306602">
    <property type="component" value="Unassembled WGS sequence"/>
</dbReference>
<reference evidence="11 12" key="1">
    <citation type="submission" date="2019-04" db="EMBL/GenBank/DDBJ databases">
        <title>Shimia ponticola sp. nov., isolated from seawater.</title>
        <authorList>
            <person name="Kim Y.-O."/>
            <person name="Yoon J.-H."/>
        </authorList>
    </citation>
    <scope>NUCLEOTIDE SEQUENCE [LARGE SCALE GENOMIC DNA]</scope>
    <source>
        <strain evidence="11 12">MYP11</strain>
    </source>
</reference>
<evidence type="ECO:0000256" key="8">
    <source>
        <dbReference type="PIRSR" id="PIRSR602386-1"/>
    </source>
</evidence>
<keyword evidence="2" id="KW-0813">Transport</keyword>
<dbReference type="RefSeq" id="WP_136464686.1">
    <property type="nucleotide sequence ID" value="NZ_SRKY01000007.1"/>
</dbReference>
<evidence type="ECO:0000256" key="2">
    <source>
        <dbReference type="ARBA" id="ARBA00022448"/>
    </source>
</evidence>
<dbReference type="Pfam" id="PF00127">
    <property type="entry name" value="Copper-bind"/>
    <property type="match status" value="1"/>
</dbReference>
<feature type="binding site" evidence="8">
    <location>
        <position position="106"/>
    </location>
    <ligand>
        <name>Cu cation</name>
        <dbReference type="ChEBI" id="CHEBI:23378"/>
    </ligand>
</feature>
<evidence type="ECO:0000256" key="7">
    <source>
        <dbReference type="NCBIfam" id="TIGR02375"/>
    </source>
</evidence>
<dbReference type="AlphaFoldDB" id="A0A4S4N5E7"/>
<organism evidence="11 12">
    <name type="scientific">Aliishimia ponticola</name>
    <dbReference type="NCBI Taxonomy" id="2499833"/>
    <lineage>
        <taxon>Bacteria</taxon>
        <taxon>Pseudomonadati</taxon>
        <taxon>Pseudomonadota</taxon>
        <taxon>Alphaproteobacteria</taxon>
        <taxon>Rhodobacterales</taxon>
        <taxon>Paracoccaceae</taxon>
        <taxon>Aliishimia</taxon>
    </lineage>
</organism>
<evidence type="ECO:0000256" key="3">
    <source>
        <dbReference type="ARBA" id="ARBA00022723"/>
    </source>
</evidence>
<gene>
    <name evidence="11" type="ORF">E4Z66_19090</name>
</gene>
<dbReference type="GO" id="GO:0042597">
    <property type="term" value="C:periplasmic space"/>
    <property type="evidence" value="ECO:0007669"/>
    <property type="project" value="UniProtKB-SubCell"/>
</dbReference>
<comment type="cofactor">
    <cofactor evidence="8">
        <name>Cu cation</name>
        <dbReference type="ChEBI" id="CHEBI:23378"/>
    </cofactor>
    <text evidence="8">Binds 1 copper ion per subunit.</text>
</comment>
<evidence type="ECO:0000256" key="9">
    <source>
        <dbReference type="SAM" id="SignalP"/>
    </source>
</evidence>
<proteinExistence type="predicted"/>
<accession>A0A4S4N5E7</accession>
<dbReference type="Gene3D" id="2.60.40.420">
    <property type="entry name" value="Cupredoxins - blue copper proteins"/>
    <property type="match status" value="1"/>
</dbReference>
<dbReference type="InterPro" id="IPR002386">
    <property type="entry name" value="Amicyanin/Pseudoazurin"/>
</dbReference>
<feature type="binding site" evidence="8">
    <location>
        <position position="98"/>
    </location>
    <ligand>
        <name>Cu cation</name>
        <dbReference type="ChEBI" id="CHEBI:23378"/>
    </ligand>
</feature>
<evidence type="ECO:0000256" key="5">
    <source>
        <dbReference type="ARBA" id="ARBA00022982"/>
    </source>
</evidence>
<dbReference type="EMBL" id="SRKY01000007">
    <property type="protein sequence ID" value="THH34304.1"/>
    <property type="molecule type" value="Genomic_DNA"/>
</dbReference>
<evidence type="ECO:0000256" key="1">
    <source>
        <dbReference type="ARBA" id="ARBA00004418"/>
    </source>
</evidence>
<keyword evidence="3 8" id="KW-0479">Metal-binding</keyword>
<evidence type="ECO:0000259" key="10">
    <source>
        <dbReference type="Pfam" id="PF00127"/>
    </source>
</evidence>
<dbReference type="OrthoDB" id="7510199at2"/>
<dbReference type="CDD" id="cd04218">
    <property type="entry name" value="Pseudoazurin"/>
    <property type="match status" value="1"/>
</dbReference>
<comment type="subcellular location">
    <subcellularLocation>
        <location evidence="1">Periplasm</location>
    </subcellularLocation>
</comment>
<dbReference type="SUPFAM" id="SSF49503">
    <property type="entry name" value="Cupredoxins"/>
    <property type="match status" value="1"/>
</dbReference>
<dbReference type="InterPro" id="IPR000923">
    <property type="entry name" value="BlueCu_1"/>
</dbReference>
<protein>
    <recommendedName>
        <fullName evidence="7">Pseudoazurin</fullName>
    </recommendedName>
</protein>
<dbReference type="PRINTS" id="PR00155">
    <property type="entry name" value="AMICYANIN"/>
</dbReference>
<evidence type="ECO:0000313" key="11">
    <source>
        <dbReference type="EMBL" id="THH34304.1"/>
    </source>
</evidence>
<dbReference type="InterPro" id="IPR008972">
    <property type="entry name" value="Cupredoxin"/>
</dbReference>
<feature type="binding site" evidence="8">
    <location>
        <position position="101"/>
    </location>
    <ligand>
        <name>Cu cation</name>
        <dbReference type="ChEBI" id="CHEBI:23378"/>
    </ligand>
</feature>
<keyword evidence="12" id="KW-1185">Reference proteome</keyword>
<feature type="binding site" evidence="8">
    <location>
        <position position="60"/>
    </location>
    <ligand>
        <name>Cu cation</name>
        <dbReference type="ChEBI" id="CHEBI:23378"/>
    </ligand>
</feature>
<keyword evidence="9" id="KW-0732">Signal</keyword>
<evidence type="ECO:0000313" key="12">
    <source>
        <dbReference type="Proteomes" id="UP000306602"/>
    </source>
</evidence>
<dbReference type="InterPro" id="IPR012745">
    <property type="entry name" value="Pseudoazurin"/>
</dbReference>
<feature type="signal peptide" evidence="9">
    <location>
        <begin position="1"/>
        <end position="20"/>
    </location>
</feature>
<keyword evidence="4" id="KW-0574">Periplasm</keyword>